<dbReference type="OrthoDB" id="19659at2759"/>
<keyword evidence="1" id="KW-0175">Coiled coil</keyword>
<feature type="coiled-coil region" evidence="1">
    <location>
        <begin position="81"/>
        <end position="111"/>
    </location>
</feature>
<evidence type="ECO:0000256" key="1">
    <source>
        <dbReference type="SAM" id="Coils"/>
    </source>
</evidence>
<sequence>MSIEISANYSSQIQSTITHLEEQLLSIKNAQNELAGILQKTSSLLSENDLTEIKLNMDKVSVYHTKLLSIKATMSMLSGRSKQLTARAEKLKQIKKDYLSQIEDIKRVEKQKDQTIIATSQIASNNTDSATITATKVVRKKKKKARQVTLDDGDDDKWTLKKSSFLKK</sequence>
<comment type="caution">
    <text evidence="2">The sequence shown here is derived from an EMBL/GenBank/DDBJ whole genome shotgun (WGS) entry which is preliminary data.</text>
</comment>
<dbReference type="Proteomes" id="UP000717996">
    <property type="component" value="Unassembled WGS sequence"/>
</dbReference>
<evidence type="ECO:0000313" key="2">
    <source>
        <dbReference type="EMBL" id="KAG1551752.1"/>
    </source>
</evidence>
<dbReference type="AlphaFoldDB" id="A0A9P6YMM8"/>
<accession>A0A9P6YMM8</accession>
<protein>
    <submittedName>
        <fullName evidence="2">Uncharacterized protein</fullName>
    </submittedName>
</protein>
<dbReference type="EMBL" id="JAANIT010000126">
    <property type="protein sequence ID" value="KAG1551752.1"/>
    <property type="molecule type" value="Genomic_DNA"/>
</dbReference>
<name>A0A9P6YMM8_RHIOR</name>
<organism evidence="2 3">
    <name type="scientific">Rhizopus oryzae</name>
    <name type="common">Mucormycosis agent</name>
    <name type="synonym">Rhizopus arrhizus var. delemar</name>
    <dbReference type="NCBI Taxonomy" id="64495"/>
    <lineage>
        <taxon>Eukaryota</taxon>
        <taxon>Fungi</taxon>
        <taxon>Fungi incertae sedis</taxon>
        <taxon>Mucoromycota</taxon>
        <taxon>Mucoromycotina</taxon>
        <taxon>Mucoromycetes</taxon>
        <taxon>Mucorales</taxon>
        <taxon>Mucorineae</taxon>
        <taxon>Rhizopodaceae</taxon>
        <taxon>Rhizopus</taxon>
    </lineage>
</organism>
<dbReference type="Pfam" id="PF14712">
    <property type="entry name" value="Snapin_Pallidin"/>
    <property type="match status" value="1"/>
</dbReference>
<evidence type="ECO:0000313" key="3">
    <source>
        <dbReference type="Proteomes" id="UP000717996"/>
    </source>
</evidence>
<dbReference type="InterPro" id="IPR028119">
    <property type="entry name" value="Snapin/Pallidin/Snn1"/>
</dbReference>
<reference evidence="2" key="1">
    <citation type="journal article" date="2020" name="Microb. Genom.">
        <title>Genetic diversity of clinical and environmental Mucorales isolates obtained from an investigation of mucormycosis cases among solid organ transplant recipients.</title>
        <authorList>
            <person name="Nguyen M.H."/>
            <person name="Kaul D."/>
            <person name="Muto C."/>
            <person name="Cheng S.J."/>
            <person name="Richter R.A."/>
            <person name="Bruno V.M."/>
            <person name="Liu G."/>
            <person name="Beyhan S."/>
            <person name="Sundermann A.J."/>
            <person name="Mounaud S."/>
            <person name="Pasculle A.W."/>
            <person name="Nierman W.C."/>
            <person name="Driscoll E."/>
            <person name="Cumbie R."/>
            <person name="Clancy C.J."/>
            <person name="Dupont C.L."/>
        </authorList>
    </citation>
    <scope>NUCLEOTIDE SEQUENCE</scope>
    <source>
        <strain evidence="2">GL16</strain>
    </source>
</reference>
<proteinExistence type="predicted"/>
<gene>
    <name evidence="2" type="ORF">G6F51_001641</name>
</gene>